<accession>A0AAW1Y2W0</accession>
<keyword evidence="3" id="KW-1185">Reference proteome</keyword>
<feature type="region of interest" description="Disordered" evidence="1">
    <location>
        <begin position="102"/>
        <end position="130"/>
    </location>
</feature>
<comment type="caution">
    <text evidence="2">The sequence shown here is derived from an EMBL/GenBank/DDBJ whole genome shotgun (WGS) entry which is preliminary data.</text>
</comment>
<proteinExistence type="predicted"/>
<protein>
    <submittedName>
        <fullName evidence="2">Uncharacterized protein</fullName>
    </submittedName>
</protein>
<feature type="compositionally biased region" description="Pro residues" evidence="1">
    <location>
        <begin position="102"/>
        <end position="112"/>
    </location>
</feature>
<dbReference type="Proteomes" id="UP001457282">
    <property type="component" value="Unassembled WGS sequence"/>
</dbReference>
<organism evidence="2 3">
    <name type="scientific">Rubus argutus</name>
    <name type="common">Southern blackberry</name>
    <dbReference type="NCBI Taxonomy" id="59490"/>
    <lineage>
        <taxon>Eukaryota</taxon>
        <taxon>Viridiplantae</taxon>
        <taxon>Streptophyta</taxon>
        <taxon>Embryophyta</taxon>
        <taxon>Tracheophyta</taxon>
        <taxon>Spermatophyta</taxon>
        <taxon>Magnoliopsida</taxon>
        <taxon>eudicotyledons</taxon>
        <taxon>Gunneridae</taxon>
        <taxon>Pentapetalae</taxon>
        <taxon>rosids</taxon>
        <taxon>fabids</taxon>
        <taxon>Rosales</taxon>
        <taxon>Rosaceae</taxon>
        <taxon>Rosoideae</taxon>
        <taxon>Rosoideae incertae sedis</taxon>
        <taxon>Rubus</taxon>
    </lineage>
</organism>
<gene>
    <name evidence="2" type="ORF">M0R45_008835</name>
</gene>
<feature type="compositionally biased region" description="Basic and acidic residues" evidence="1">
    <location>
        <begin position="8"/>
        <end position="25"/>
    </location>
</feature>
<name>A0AAW1Y2W0_RUBAR</name>
<evidence type="ECO:0000313" key="3">
    <source>
        <dbReference type="Proteomes" id="UP001457282"/>
    </source>
</evidence>
<sequence>MRGGGELDDCKEWKSDADEMTKEQKKTMDICDQRFLFLDNKRRLPCPACLCRQLTSNRRRQQPSTAASLSRAAASLQFPATPSSFIEPSPCALCHGPVPSLPVPSLPVPPSATPSAHALTTSLSSPPPSL</sequence>
<reference evidence="2 3" key="1">
    <citation type="journal article" date="2023" name="G3 (Bethesda)">
        <title>A chromosome-length genome assembly and annotation of blackberry (Rubus argutus, cv. 'Hillquist').</title>
        <authorList>
            <person name="Bruna T."/>
            <person name="Aryal R."/>
            <person name="Dudchenko O."/>
            <person name="Sargent D.J."/>
            <person name="Mead D."/>
            <person name="Buti M."/>
            <person name="Cavallini A."/>
            <person name="Hytonen T."/>
            <person name="Andres J."/>
            <person name="Pham M."/>
            <person name="Weisz D."/>
            <person name="Mascagni F."/>
            <person name="Usai G."/>
            <person name="Natali L."/>
            <person name="Bassil N."/>
            <person name="Fernandez G.E."/>
            <person name="Lomsadze A."/>
            <person name="Armour M."/>
            <person name="Olukolu B."/>
            <person name="Poorten T."/>
            <person name="Britton C."/>
            <person name="Davik J."/>
            <person name="Ashrafi H."/>
            <person name="Aiden E.L."/>
            <person name="Borodovsky M."/>
            <person name="Worthington M."/>
        </authorList>
    </citation>
    <scope>NUCLEOTIDE SEQUENCE [LARGE SCALE GENOMIC DNA]</scope>
    <source>
        <strain evidence="2">PI 553951</strain>
    </source>
</reference>
<dbReference type="AlphaFoldDB" id="A0AAW1Y2W0"/>
<evidence type="ECO:0000256" key="1">
    <source>
        <dbReference type="SAM" id="MobiDB-lite"/>
    </source>
</evidence>
<evidence type="ECO:0000313" key="2">
    <source>
        <dbReference type="EMBL" id="KAK9943219.1"/>
    </source>
</evidence>
<dbReference type="EMBL" id="JBEDUW010000002">
    <property type="protein sequence ID" value="KAK9943219.1"/>
    <property type="molecule type" value="Genomic_DNA"/>
</dbReference>
<feature type="region of interest" description="Disordered" evidence="1">
    <location>
        <begin position="1"/>
        <end position="25"/>
    </location>
</feature>